<feature type="compositionally biased region" description="Basic and acidic residues" evidence="10">
    <location>
        <begin position="135"/>
        <end position="159"/>
    </location>
</feature>
<feature type="region of interest" description="Disordered" evidence="10">
    <location>
        <begin position="1169"/>
        <end position="1194"/>
    </location>
</feature>
<feature type="compositionally biased region" description="Basic residues" evidence="10">
    <location>
        <begin position="61"/>
        <end position="78"/>
    </location>
</feature>
<dbReference type="Gene3D" id="1.20.920.10">
    <property type="entry name" value="Bromodomain-like"/>
    <property type="match status" value="1"/>
</dbReference>
<feature type="domain" description="Bromo" evidence="11">
    <location>
        <begin position="628"/>
        <end position="698"/>
    </location>
</feature>
<protein>
    <recommendedName>
        <fullName evidence="17">Peregrin</fullName>
    </recommendedName>
</protein>
<feature type="region of interest" description="Disordered" evidence="10">
    <location>
        <begin position="455"/>
        <end position="476"/>
    </location>
</feature>
<dbReference type="Pfam" id="PF00439">
    <property type="entry name" value="Bromodomain"/>
    <property type="match status" value="1"/>
</dbReference>
<feature type="compositionally biased region" description="Basic and acidic residues" evidence="10">
    <location>
        <begin position="885"/>
        <end position="905"/>
    </location>
</feature>
<dbReference type="PANTHER" id="PTHR13793">
    <property type="entry name" value="PHD FINGER PROTEINS"/>
    <property type="match status" value="1"/>
</dbReference>
<keyword evidence="7" id="KW-0539">Nucleus</keyword>
<feature type="domain" description="PWWP" evidence="13">
    <location>
        <begin position="1304"/>
        <end position="1383"/>
    </location>
</feature>
<dbReference type="SUPFAM" id="SSF63748">
    <property type="entry name" value="Tudor/PWWP/MBT"/>
    <property type="match status" value="1"/>
</dbReference>
<comment type="subcellular location">
    <subcellularLocation>
        <location evidence="1">Nucleus</location>
    </subcellularLocation>
</comment>
<evidence type="ECO:0000256" key="4">
    <source>
        <dbReference type="ARBA" id="ARBA00022771"/>
    </source>
</evidence>
<dbReference type="InterPro" id="IPR034732">
    <property type="entry name" value="EPHD"/>
</dbReference>
<dbReference type="InterPro" id="IPR000313">
    <property type="entry name" value="PWWP_dom"/>
</dbReference>
<dbReference type="InterPro" id="IPR001965">
    <property type="entry name" value="Znf_PHD"/>
</dbReference>
<evidence type="ECO:0000256" key="6">
    <source>
        <dbReference type="ARBA" id="ARBA00023117"/>
    </source>
</evidence>
<dbReference type="InterPro" id="IPR019542">
    <property type="entry name" value="Enhancer_polycomb-like_N"/>
</dbReference>
<evidence type="ECO:0000256" key="3">
    <source>
        <dbReference type="ARBA" id="ARBA00022737"/>
    </source>
</evidence>
<dbReference type="FunFam" id="3.30.40.10:FF:000008">
    <property type="entry name" value="Bromodomain containing 1, isoform CRA_a"/>
    <property type="match status" value="1"/>
</dbReference>
<dbReference type="InterPro" id="IPR050701">
    <property type="entry name" value="Histone_Mod_Regulator"/>
</dbReference>
<dbReference type="PROSITE" id="PS50014">
    <property type="entry name" value="BROMODOMAIN_2"/>
    <property type="match status" value="1"/>
</dbReference>
<dbReference type="CDD" id="cd15572">
    <property type="entry name" value="PHD_BRPF"/>
    <property type="match status" value="1"/>
</dbReference>
<feature type="compositionally biased region" description="Acidic residues" evidence="10">
    <location>
        <begin position="961"/>
        <end position="977"/>
    </location>
</feature>
<dbReference type="EMBL" id="JAODUO010000742">
    <property type="protein sequence ID" value="KAK2175230.1"/>
    <property type="molecule type" value="Genomic_DNA"/>
</dbReference>
<evidence type="ECO:0000259" key="12">
    <source>
        <dbReference type="PROSITE" id="PS50016"/>
    </source>
</evidence>
<evidence type="ECO:0000256" key="9">
    <source>
        <dbReference type="PROSITE-ProRule" id="PRU00146"/>
    </source>
</evidence>
<dbReference type="InterPro" id="IPR011011">
    <property type="entry name" value="Znf_FYVE_PHD"/>
</dbReference>
<dbReference type="PROSITE" id="PS50016">
    <property type="entry name" value="ZF_PHD_2"/>
    <property type="match status" value="1"/>
</dbReference>
<dbReference type="SMART" id="SM00293">
    <property type="entry name" value="PWWP"/>
    <property type="match status" value="1"/>
</dbReference>
<feature type="compositionally biased region" description="Basic and acidic residues" evidence="10">
    <location>
        <begin position="1179"/>
        <end position="1194"/>
    </location>
</feature>
<evidence type="ECO:0000256" key="8">
    <source>
        <dbReference type="PROSITE-ProRule" id="PRU00035"/>
    </source>
</evidence>
<keyword evidence="5" id="KW-0862">Zinc</keyword>
<dbReference type="PROSITE" id="PS50812">
    <property type="entry name" value="PWWP"/>
    <property type="match status" value="1"/>
</dbReference>
<keyword evidence="3" id="KW-0677">Repeat</keyword>
<dbReference type="PROSITE" id="PS51805">
    <property type="entry name" value="EPHD"/>
    <property type="match status" value="1"/>
</dbReference>
<evidence type="ECO:0000259" key="13">
    <source>
        <dbReference type="PROSITE" id="PS50812"/>
    </source>
</evidence>
<dbReference type="InterPro" id="IPR019786">
    <property type="entry name" value="Zinc_finger_PHD-type_CS"/>
</dbReference>
<dbReference type="Pfam" id="PF00855">
    <property type="entry name" value="PWWP"/>
    <property type="match status" value="1"/>
</dbReference>
<feature type="compositionally biased region" description="Polar residues" evidence="10">
    <location>
        <begin position="1061"/>
        <end position="1074"/>
    </location>
</feature>
<keyword evidence="6 8" id="KW-0103">Bromodomain</keyword>
<gene>
    <name evidence="15" type="ORF">NP493_739g01027</name>
</gene>
<dbReference type="FunFam" id="3.30.40.10:FF:000007">
    <property type="entry name" value="Bromodomain containing 1, isoform CRA_b"/>
    <property type="match status" value="1"/>
</dbReference>
<organism evidence="15 16">
    <name type="scientific">Ridgeia piscesae</name>
    <name type="common">Tubeworm</name>
    <dbReference type="NCBI Taxonomy" id="27915"/>
    <lineage>
        <taxon>Eukaryota</taxon>
        <taxon>Metazoa</taxon>
        <taxon>Spiralia</taxon>
        <taxon>Lophotrochozoa</taxon>
        <taxon>Annelida</taxon>
        <taxon>Polychaeta</taxon>
        <taxon>Sedentaria</taxon>
        <taxon>Canalipalpata</taxon>
        <taxon>Sabellida</taxon>
        <taxon>Siboglinidae</taxon>
        <taxon>Ridgeia</taxon>
    </lineage>
</organism>
<dbReference type="SMART" id="SM00249">
    <property type="entry name" value="PHD"/>
    <property type="match status" value="2"/>
</dbReference>
<accession>A0AAD9KQZ9</accession>
<evidence type="ECO:0008006" key="17">
    <source>
        <dbReference type="Google" id="ProtNLM"/>
    </source>
</evidence>
<feature type="region of interest" description="Disordered" evidence="10">
    <location>
        <begin position="134"/>
        <end position="165"/>
    </location>
</feature>
<dbReference type="GO" id="GO:0006357">
    <property type="term" value="P:regulation of transcription by RNA polymerase II"/>
    <property type="evidence" value="ECO:0007669"/>
    <property type="project" value="TreeGrafter"/>
</dbReference>
<dbReference type="Pfam" id="PF13832">
    <property type="entry name" value="zf-HC5HC2H_2"/>
    <property type="match status" value="1"/>
</dbReference>
<evidence type="ECO:0000259" key="14">
    <source>
        <dbReference type="PROSITE" id="PS51805"/>
    </source>
</evidence>
<feature type="domain" description="PHD-type" evidence="14">
    <location>
        <begin position="321"/>
        <end position="442"/>
    </location>
</feature>
<proteinExistence type="predicted"/>
<keyword evidence="16" id="KW-1185">Reference proteome</keyword>
<dbReference type="PROSITE" id="PS01359">
    <property type="entry name" value="ZF_PHD_1"/>
    <property type="match status" value="1"/>
</dbReference>
<dbReference type="Pfam" id="PF13831">
    <property type="entry name" value="PHD_2"/>
    <property type="match status" value="1"/>
</dbReference>
<dbReference type="InterPro" id="IPR013083">
    <property type="entry name" value="Znf_RING/FYVE/PHD"/>
</dbReference>
<dbReference type="SMART" id="SM00297">
    <property type="entry name" value="BROMO"/>
    <property type="match status" value="1"/>
</dbReference>
<evidence type="ECO:0000256" key="10">
    <source>
        <dbReference type="SAM" id="MobiDB-lite"/>
    </source>
</evidence>
<dbReference type="Gene3D" id="2.30.30.140">
    <property type="match status" value="1"/>
</dbReference>
<feature type="region of interest" description="Disordered" evidence="10">
    <location>
        <begin position="1218"/>
        <end position="1250"/>
    </location>
</feature>
<evidence type="ECO:0000313" key="15">
    <source>
        <dbReference type="EMBL" id="KAK2175230.1"/>
    </source>
</evidence>
<dbReference type="SUPFAM" id="SSF57903">
    <property type="entry name" value="FYVE/PHD zinc finger"/>
    <property type="match status" value="1"/>
</dbReference>
<dbReference type="FunFam" id="2.30.30.140:FF:000008">
    <property type="entry name" value="Bromodomain containing 1, isoform CRA_b"/>
    <property type="match status" value="1"/>
</dbReference>
<dbReference type="InterPro" id="IPR036427">
    <property type="entry name" value="Bromodomain-like_sf"/>
</dbReference>
<dbReference type="Gene3D" id="3.30.40.10">
    <property type="entry name" value="Zinc/RING finger domain, C3HC4 (zinc finger)"/>
    <property type="match status" value="2"/>
</dbReference>
<evidence type="ECO:0000256" key="5">
    <source>
        <dbReference type="ARBA" id="ARBA00022833"/>
    </source>
</evidence>
<feature type="compositionally biased region" description="Basic and acidic residues" evidence="10">
    <location>
        <begin position="1079"/>
        <end position="1095"/>
    </location>
</feature>
<feature type="domain" description="PHD-type" evidence="12">
    <location>
        <begin position="267"/>
        <end position="317"/>
    </location>
</feature>
<dbReference type="SUPFAM" id="SSF47370">
    <property type="entry name" value="Bromodomain"/>
    <property type="match status" value="1"/>
</dbReference>
<feature type="compositionally biased region" description="Basic residues" evidence="10">
    <location>
        <begin position="855"/>
        <end position="867"/>
    </location>
</feature>
<dbReference type="CDD" id="cd05839">
    <property type="entry name" value="PWWP_BRPF"/>
    <property type="match status" value="1"/>
</dbReference>
<dbReference type="Proteomes" id="UP001209878">
    <property type="component" value="Unassembled WGS sequence"/>
</dbReference>
<name>A0AAD9KQZ9_RIDPI</name>
<dbReference type="PANTHER" id="PTHR13793:SF107">
    <property type="entry name" value="BROMODOMAIN-CONTAINING PROTEIN HOMOLOG"/>
    <property type="match status" value="1"/>
</dbReference>
<keyword evidence="4 9" id="KW-0863">Zinc-finger</keyword>
<dbReference type="GO" id="GO:0005634">
    <property type="term" value="C:nucleus"/>
    <property type="evidence" value="ECO:0007669"/>
    <property type="project" value="UniProtKB-SubCell"/>
</dbReference>
<evidence type="ECO:0000313" key="16">
    <source>
        <dbReference type="Proteomes" id="UP001209878"/>
    </source>
</evidence>
<evidence type="ECO:0000256" key="7">
    <source>
        <dbReference type="ARBA" id="ARBA00023242"/>
    </source>
</evidence>
<dbReference type="PROSITE" id="PS00028">
    <property type="entry name" value="ZINC_FINGER_C2H2_1"/>
    <property type="match status" value="1"/>
</dbReference>
<reference evidence="15" key="1">
    <citation type="journal article" date="2023" name="Mol. Biol. Evol.">
        <title>Third-Generation Sequencing Reveals the Adaptive Role of the Epigenome in Three Deep-Sea Polychaetes.</title>
        <authorList>
            <person name="Perez M."/>
            <person name="Aroh O."/>
            <person name="Sun Y."/>
            <person name="Lan Y."/>
            <person name="Juniper S.K."/>
            <person name="Young C.R."/>
            <person name="Angers B."/>
            <person name="Qian P.Y."/>
        </authorList>
    </citation>
    <scope>NUCLEOTIDE SEQUENCE</scope>
    <source>
        <strain evidence="15">R07B-5</strain>
    </source>
</reference>
<comment type="caution">
    <text evidence="15">The sequence shown here is derived from an EMBL/GenBank/DDBJ whole genome shotgun (WGS) entry which is preliminary data.</text>
</comment>
<evidence type="ECO:0000256" key="1">
    <source>
        <dbReference type="ARBA" id="ARBA00004123"/>
    </source>
</evidence>
<dbReference type="InterPro" id="IPR001487">
    <property type="entry name" value="Bromodomain"/>
</dbReference>
<feature type="compositionally biased region" description="Low complexity" evidence="10">
    <location>
        <begin position="829"/>
        <end position="838"/>
    </location>
</feature>
<dbReference type="GO" id="GO:0008270">
    <property type="term" value="F:zinc ion binding"/>
    <property type="evidence" value="ECO:0007669"/>
    <property type="project" value="UniProtKB-KW"/>
</dbReference>
<dbReference type="InterPro" id="IPR013087">
    <property type="entry name" value="Znf_C2H2_type"/>
</dbReference>
<sequence length="1432" mass="161278">MVLDFDLRIFCQNLKATKPPYECPVKDCGKMYKSYCGIQFHLYNFDHNDPNASAITPSKKPGSRRGNRSGRWHHRANRRSPTPPEFFRDNLPDTMSYSESQRLVEVDVEGRLHRINIYEPLEIISQDEIDNWSNTEKEEKPEKCPTKAGKDIQKPRKENGAAATPHLPEASFKVLTDYVKPTEVPARPSSYYRFIEKSFDEMDEEVEYDMDEEDYAWVELVNEQREKENIPRVPPEAFEMLMDRFEKEAYFQSQTSGKEQGPSIDEDAVCSICMDGECQNSNVILFCDMCNLAVHQECYGVPYIPEGQWLCRRCLQSPSRAVDCCLCPNKGGAFKQTDDSRWAHVVCALWIPEVGFANTVFLEPIDSIEHIPAARWKLTCYICKQRGTGACIQCHKTNCYTAFHVTCAQQAGLFMKIEPIRETSSNGTLVSVRKTAFCDVHTPVDTDCFPQLNSSVEDSSPDKMPVTPAEARAKSRQKMRKARKILAEKRNAMPVVSLPVIPPARLSKIASKVSMARKGQFIELLQRYWTLKRQSRNGVPLLRRLQSNHMSRNKDQDASDGAEGTARCSQLLYWQRLRQDLEKARLLVELIRKREKLKKEQLRLHQQATIMNLQPFTLLLLHALDQLVEKDVGHIFTDPVNPKEVPDYASYIKHPMDFFTMRKKALSHAYKTMEEFETDFNLILNNCLTYNAKDTVFYRAAIRLRDQGGTIIRAARRMAEKVGYDLETGRHLDEAPQYKQEDPASLEDVDNFLPPEARETMPLEKQLDILLDKYDLANTRPYKRSRVAKQIRKEIIKVRRQLALEKGGRPLHSCMDDSQSDGSSHESSHSPSPNRSASVATPKEEPAPTPVSAGKVRRKPGRPRKQSTKSEADISVDSAAPPTDKAAKMEQRRDSNKSNCSDKGDASTPTGVNRRTAVLFTKKSCHRRSSGSNTTQSRKAPGRPPRTRIPSSPGPCGGPQLDDDSDIGDHDDGEDSADVPTPKKSCRKDTKNASAKSPGSRKRSVSIASLDKDGAGLPSPKRMANGGDTSTPSKQDGAFFAHQQKESFMQYRNRSHAISDMDTTSESGSTDSLMSGSESTRETSSESGDEKESSSHHRYSKRGGSSGERRAFCGDNTEDTERQYTYTEPSPRECAVTETDANRNSVAALNNDNIAVVYPTHKGNCAGDGNITNKHSYTRKNEKSNNHREKDMKCERSHSECVNTDKYTDVAALPHRQRYSSTEGAWSGEDEASRDVDAGDSVSSVRPRRSCTTVHGSTQAHGVVSTAAPVCKLNTSAYDRAARSKRRSCDWSSEEEDDVIPLEPLDLVWAKCRGYPWYPALIINPKMPKTGYFHNGVPIPVPPTEVLGLQRKHDQPVYLVLFFDAKRTWQWLPRSKLEPLGVDSGLDKAKQLENKKPNVRRAVRKAYEKAVLHRCKVTGEPNPLSSESDFDS</sequence>
<dbReference type="Pfam" id="PF10513">
    <property type="entry name" value="EPL1"/>
    <property type="match status" value="1"/>
</dbReference>
<feature type="region of interest" description="Disordered" evidence="10">
    <location>
        <begin position="807"/>
        <end position="1138"/>
    </location>
</feature>
<evidence type="ECO:0000259" key="11">
    <source>
        <dbReference type="PROSITE" id="PS50014"/>
    </source>
</evidence>
<keyword evidence="2" id="KW-0479">Metal-binding</keyword>
<dbReference type="InterPro" id="IPR019787">
    <property type="entry name" value="Znf_PHD-finger"/>
</dbReference>
<dbReference type="PRINTS" id="PR00503">
    <property type="entry name" value="BROMODOMAIN"/>
</dbReference>
<evidence type="ECO:0000256" key="2">
    <source>
        <dbReference type="ARBA" id="ARBA00022723"/>
    </source>
</evidence>
<feature type="region of interest" description="Disordered" evidence="10">
    <location>
        <begin position="52"/>
        <end position="90"/>
    </location>
</feature>